<dbReference type="Proteomes" id="UP000092871">
    <property type="component" value="Unassembled WGS sequence"/>
</dbReference>
<keyword evidence="4" id="KW-1185">Reference proteome</keyword>
<gene>
    <name evidence="2" type="ORF">MGA5115_03236</name>
    <name evidence="3" type="ORF">MGA5116_01437</name>
</gene>
<sequence length="360" mass="38969">MMIKTKVALAVLAAGLSSQVLAVELGEFNGTKFNLGGYLKAETVFDRPDDRKNTVEGSVRQSRFNLGTSSMVEGHKVRGFIEGDFWDNNTSSDSSYAWRLRHAYINIDNVTVGQTWNGQFFANAPFDTEMINFWGLGIGTIAGNGAPIRPDLVVHYTTNGWRFTLQDPVYSNADVPDAVVAYTRRTQSGHAFNVALTGREVDTTPTVDSDDQSDYGAAISLATKLKFGDTSLSLSAFTGEGAGVYAGWGYLGNTGPSGVTEVDSNGDMVTLTGFSAGIGHKFSDKLRANLRYGQVHSDKSALSEDTIQQTTVNMIYTYLPQVELGIELRDQNAANRPPSSQGTSARPAGSQVELMAMYKF</sequence>
<evidence type="ECO:0000313" key="5">
    <source>
        <dbReference type="Proteomes" id="UP000092871"/>
    </source>
</evidence>
<evidence type="ECO:0000313" key="4">
    <source>
        <dbReference type="Proteomes" id="UP000092840"/>
    </source>
</evidence>
<name>A0A1C3JVC9_9GAMM</name>
<keyword evidence="1" id="KW-0732">Signal</keyword>
<dbReference type="AlphaFoldDB" id="A0A1C3JVC9"/>
<evidence type="ECO:0000313" key="2">
    <source>
        <dbReference type="EMBL" id="SBT19075.1"/>
    </source>
</evidence>
<dbReference type="Proteomes" id="UP000092840">
    <property type="component" value="Unassembled WGS sequence"/>
</dbReference>
<dbReference type="OrthoDB" id="190887at2"/>
<protein>
    <recommendedName>
        <fullName evidence="6">Porin domain-containing protein</fullName>
    </recommendedName>
</protein>
<proteinExistence type="predicted"/>
<dbReference type="Gene3D" id="2.40.160.10">
    <property type="entry name" value="Porin"/>
    <property type="match status" value="1"/>
</dbReference>
<evidence type="ECO:0000256" key="1">
    <source>
        <dbReference type="SAM" id="SignalP"/>
    </source>
</evidence>
<organism evidence="2 5">
    <name type="scientific">Marinomonas gallaica</name>
    <dbReference type="NCBI Taxonomy" id="1806667"/>
    <lineage>
        <taxon>Bacteria</taxon>
        <taxon>Pseudomonadati</taxon>
        <taxon>Pseudomonadota</taxon>
        <taxon>Gammaproteobacteria</taxon>
        <taxon>Oceanospirillales</taxon>
        <taxon>Oceanospirillaceae</taxon>
        <taxon>Marinomonas</taxon>
    </lineage>
</organism>
<feature type="signal peptide" evidence="1">
    <location>
        <begin position="1"/>
        <end position="22"/>
    </location>
</feature>
<accession>A0A1C3JVC9</accession>
<reference evidence="2 5" key="1">
    <citation type="submission" date="2016-06" db="EMBL/GenBank/DDBJ databases">
        <authorList>
            <person name="Kjaerup R.B."/>
            <person name="Dalgaard T.S."/>
            <person name="Juul-Madsen H.R."/>
        </authorList>
    </citation>
    <scope>NUCLEOTIDE SEQUENCE [LARGE SCALE GENOMIC DNA]</scope>
    <source>
        <strain evidence="2 5">CECT 5115</strain>
    </source>
</reference>
<reference evidence="3 4" key="2">
    <citation type="submission" date="2016-06" db="EMBL/GenBank/DDBJ databases">
        <authorList>
            <person name="Rodrigo-Torres L."/>
            <person name="Arahal D.R."/>
        </authorList>
    </citation>
    <scope>NUCLEOTIDE SEQUENCE [LARGE SCALE GENOMIC DNA]</scope>
    <source>
        <strain evidence="3 4">CECT 5116</strain>
    </source>
</reference>
<evidence type="ECO:0000313" key="3">
    <source>
        <dbReference type="EMBL" id="SBT20850.1"/>
    </source>
</evidence>
<dbReference type="EMBL" id="FLRA01000024">
    <property type="protein sequence ID" value="SBT19075.1"/>
    <property type="molecule type" value="Genomic_DNA"/>
</dbReference>
<feature type="chain" id="PRO_5008677094" description="Porin domain-containing protein" evidence="1">
    <location>
        <begin position="23"/>
        <end position="360"/>
    </location>
</feature>
<dbReference type="InterPro" id="IPR023614">
    <property type="entry name" value="Porin_dom_sf"/>
</dbReference>
<dbReference type="EMBL" id="FLRB01000009">
    <property type="protein sequence ID" value="SBT20850.1"/>
    <property type="molecule type" value="Genomic_DNA"/>
</dbReference>
<evidence type="ECO:0008006" key="6">
    <source>
        <dbReference type="Google" id="ProtNLM"/>
    </source>
</evidence>
<dbReference type="RefSeq" id="WP_067038335.1">
    <property type="nucleotide sequence ID" value="NZ_FLRA01000024.1"/>
</dbReference>
<dbReference type="SUPFAM" id="SSF56935">
    <property type="entry name" value="Porins"/>
    <property type="match status" value="1"/>
</dbReference>